<reference evidence="1 2" key="1">
    <citation type="submission" date="2020-05" db="EMBL/GenBank/DDBJ databases">
        <authorList>
            <person name="Petersen J."/>
            <person name="Sayavedra L."/>
        </authorList>
    </citation>
    <scope>NUCLEOTIDE SEQUENCE [LARGE SCALE GENOMIC DNA]</scope>
    <source>
        <strain evidence="1">B thermophilus SOXS</strain>
    </source>
</reference>
<proteinExistence type="predicted"/>
<protein>
    <submittedName>
        <fullName evidence="1">Uncharacterized protein</fullName>
    </submittedName>
</protein>
<dbReference type="EMBL" id="CAESAQ020000064">
    <property type="protein sequence ID" value="CAB5501134.1"/>
    <property type="molecule type" value="Genomic_DNA"/>
</dbReference>
<dbReference type="Proteomes" id="UP000643672">
    <property type="component" value="Unassembled WGS sequence"/>
</dbReference>
<evidence type="ECO:0000313" key="1">
    <source>
        <dbReference type="EMBL" id="CAB5501134.1"/>
    </source>
</evidence>
<sequence>MVSSVSGGIATELGRGKFANGERSAAFVSLYNHNGSAYKGDKYSVDDNQGGYFHKVPLESFTPILDLFGGGMSIKFIVKTPIGRTLCASVILYSSAPIVDDARGIGENYIKRKAISKEISDSINSYNRSK</sequence>
<keyword evidence="2" id="KW-1185">Reference proteome</keyword>
<accession>A0A8H8XD03</accession>
<name>A0A8H8XD03_9GAMM</name>
<comment type="caution">
    <text evidence="1">The sequence shown here is derived from an EMBL/GenBank/DDBJ whole genome shotgun (WGS) entry which is preliminary data.</text>
</comment>
<evidence type="ECO:0000313" key="2">
    <source>
        <dbReference type="Proteomes" id="UP000643672"/>
    </source>
</evidence>
<dbReference type="RefSeq" id="WP_237732605.1">
    <property type="nucleotide sequence ID" value="NZ_CAESAQ020000064.1"/>
</dbReference>
<dbReference type="AlphaFoldDB" id="A0A8H8XD03"/>
<gene>
    <name evidence="1" type="ORF">THERMOS_1343</name>
</gene>
<organism evidence="1 2">
    <name type="scientific">Bathymodiolus thermophilus thioautotrophic gill symbiont</name>
    <dbReference type="NCBI Taxonomy" id="2360"/>
    <lineage>
        <taxon>Bacteria</taxon>
        <taxon>Pseudomonadati</taxon>
        <taxon>Pseudomonadota</taxon>
        <taxon>Gammaproteobacteria</taxon>
        <taxon>sulfur-oxidizing symbionts</taxon>
    </lineage>
</organism>